<dbReference type="EMBL" id="QNUK01000118">
    <property type="protein sequence ID" value="KAF5901159.1"/>
    <property type="molecule type" value="Genomic_DNA"/>
</dbReference>
<proteinExistence type="predicted"/>
<accession>A0A8J4TZ04</accession>
<evidence type="ECO:0000313" key="2">
    <source>
        <dbReference type="EMBL" id="KAF5901159.1"/>
    </source>
</evidence>
<feature type="region of interest" description="Disordered" evidence="1">
    <location>
        <begin position="72"/>
        <end position="106"/>
    </location>
</feature>
<organism evidence="2 3">
    <name type="scientific">Clarias magur</name>
    <name type="common">Asian catfish</name>
    <name type="synonym">Macropteronotus magur</name>
    <dbReference type="NCBI Taxonomy" id="1594786"/>
    <lineage>
        <taxon>Eukaryota</taxon>
        <taxon>Metazoa</taxon>
        <taxon>Chordata</taxon>
        <taxon>Craniata</taxon>
        <taxon>Vertebrata</taxon>
        <taxon>Euteleostomi</taxon>
        <taxon>Actinopterygii</taxon>
        <taxon>Neopterygii</taxon>
        <taxon>Teleostei</taxon>
        <taxon>Ostariophysi</taxon>
        <taxon>Siluriformes</taxon>
        <taxon>Clariidae</taxon>
        <taxon>Clarias</taxon>
    </lineage>
</organism>
<dbReference type="AlphaFoldDB" id="A0A8J4TZ04"/>
<protein>
    <submittedName>
        <fullName evidence="2">Uncharacterized protein</fullName>
    </submittedName>
</protein>
<dbReference type="Proteomes" id="UP000727407">
    <property type="component" value="Unassembled WGS sequence"/>
</dbReference>
<feature type="region of interest" description="Disordered" evidence="1">
    <location>
        <begin position="1"/>
        <end position="24"/>
    </location>
</feature>
<keyword evidence="3" id="KW-1185">Reference proteome</keyword>
<gene>
    <name evidence="2" type="ORF">DAT39_009125</name>
</gene>
<reference evidence="2" key="1">
    <citation type="submission" date="2020-07" db="EMBL/GenBank/DDBJ databases">
        <title>Clarias magur genome sequencing, assembly and annotation.</title>
        <authorList>
            <person name="Kushwaha B."/>
            <person name="Kumar R."/>
            <person name="Das P."/>
            <person name="Joshi C.G."/>
            <person name="Kumar D."/>
            <person name="Nagpure N.S."/>
            <person name="Pandey M."/>
            <person name="Agarwal S."/>
            <person name="Srivastava S."/>
            <person name="Singh M."/>
            <person name="Sahoo L."/>
            <person name="Jayasankar P."/>
            <person name="Meher P.K."/>
            <person name="Koringa P.G."/>
            <person name="Iquebal M.A."/>
            <person name="Das S.P."/>
            <person name="Bit A."/>
            <person name="Patnaik S."/>
            <person name="Patel N."/>
            <person name="Shah T.M."/>
            <person name="Hinsu A."/>
            <person name="Jena J.K."/>
        </authorList>
    </citation>
    <scope>NUCLEOTIDE SEQUENCE</scope>
    <source>
        <strain evidence="2">CIFAMagur01</strain>
        <tissue evidence="2">Testis</tissue>
    </source>
</reference>
<name>A0A8J4TZ04_CLAMG</name>
<evidence type="ECO:0000313" key="3">
    <source>
        <dbReference type="Proteomes" id="UP000727407"/>
    </source>
</evidence>
<comment type="caution">
    <text evidence="2">The sequence shown here is derived from an EMBL/GenBank/DDBJ whole genome shotgun (WGS) entry which is preliminary data.</text>
</comment>
<sequence>METPSTKPFHSSKRRKTRERGIGHEEGVVQCGSVGRTRSVLGAVLGQGKVKQGFSFFCGLSFVRLRGPGLSSRQGAHGGIPHGSQLEESQNTGALKSVPVIQTLPT</sequence>
<evidence type="ECO:0000256" key="1">
    <source>
        <dbReference type="SAM" id="MobiDB-lite"/>
    </source>
</evidence>